<reference evidence="2" key="1">
    <citation type="submission" date="2021-12" db="EMBL/GenBank/DDBJ databases">
        <title>Enterovibrio ZSDZ35 sp. nov. and Enterovibrio ZSDZ42 sp. nov., isolated from coastal seawater in Qingdao.</title>
        <authorList>
            <person name="Zhang P."/>
        </authorList>
    </citation>
    <scope>NUCLEOTIDE SEQUENCE</scope>
    <source>
        <strain evidence="2">ZSDZ35</strain>
    </source>
</reference>
<comment type="caution">
    <text evidence="2">The sequence shown here is derived from an EMBL/GenBank/DDBJ whole genome shotgun (WGS) entry which is preliminary data.</text>
</comment>
<feature type="signal peptide" evidence="1">
    <location>
        <begin position="1"/>
        <end position="21"/>
    </location>
</feature>
<dbReference type="Proteomes" id="UP001149821">
    <property type="component" value="Unassembled WGS sequence"/>
</dbReference>
<proteinExistence type="predicted"/>
<protein>
    <submittedName>
        <fullName evidence="2">Uncharacterized protein</fullName>
    </submittedName>
</protein>
<keyword evidence="3" id="KW-1185">Reference proteome</keyword>
<dbReference type="RefSeq" id="WP_274143077.1">
    <property type="nucleotide sequence ID" value="NZ_JAJUBB010000010.1"/>
</dbReference>
<name>A0ABT5QN82_9GAMM</name>
<feature type="chain" id="PRO_5047255880" evidence="1">
    <location>
        <begin position="22"/>
        <end position="359"/>
    </location>
</feature>
<evidence type="ECO:0000313" key="3">
    <source>
        <dbReference type="Proteomes" id="UP001149821"/>
    </source>
</evidence>
<organism evidence="2 3">
    <name type="scientific">Enterovibrio qingdaonensis</name>
    <dbReference type="NCBI Taxonomy" id="2899818"/>
    <lineage>
        <taxon>Bacteria</taxon>
        <taxon>Pseudomonadati</taxon>
        <taxon>Pseudomonadota</taxon>
        <taxon>Gammaproteobacteria</taxon>
        <taxon>Vibrionales</taxon>
        <taxon>Vibrionaceae</taxon>
        <taxon>Enterovibrio</taxon>
    </lineage>
</organism>
<keyword evidence="1" id="KW-0732">Signal</keyword>
<evidence type="ECO:0000256" key="1">
    <source>
        <dbReference type="SAM" id="SignalP"/>
    </source>
</evidence>
<evidence type="ECO:0000313" key="2">
    <source>
        <dbReference type="EMBL" id="MDD1782439.1"/>
    </source>
</evidence>
<accession>A0ABT5QN82</accession>
<gene>
    <name evidence="2" type="ORF">LRP49_14805</name>
</gene>
<dbReference type="EMBL" id="JAJUBB010000010">
    <property type="protein sequence ID" value="MDD1782439.1"/>
    <property type="molecule type" value="Genomic_DNA"/>
</dbReference>
<sequence length="359" mass="39372">MKRISTILCVIVGLSHGVAWGAECNADSGNAHWASLTKTSNAFGNILLEAQGRELTVSEQLQAEKWLKETLASAQQIDQVFGLSGANSASALVESFTFQNTTAGAWIADSEKLFGFGFDEARRRSGLPDELYLDGGSIPVELDTQAYSEQCAAVMACGAEKVNACRVYVDDWVSAVNAYKDAVFNGKSKIIYGLAVAYGNAWDTYFDEARSQTFLDRMVTARFNRDALKSNEFVLPPKYQYFFLHPSVLMEYVDKAADGNQFEAALAVEWFGINSWQSCFGSDFACGASLVSTYSDRAGVDDVGHGLMLHIDNSYSFGATTRDGDVGYFVTVDLLKLFEDKKTEVKAWQDRAQEVLGSQ</sequence>